<organism evidence="2 3">
    <name type="scientific">Aspergillus viridinutans</name>
    <dbReference type="NCBI Taxonomy" id="75553"/>
    <lineage>
        <taxon>Eukaryota</taxon>
        <taxon>Fungi</taxon>
        <taxon>Dikarya</taxon>
        <taxon>Ascomycota</taxon>
        <taxon>Pezizomycotina</taxon>
        <taxon>Eurotiomycetes</taxon>
        <taxon>Eurotiomycetidae</taxon>
        <taxon>Eurotiales</taxon>
        <taxon>Aspergillaceae</taxon>
        <taxon>Aspergillus</taxon>
        <taxon>Aspergillus subgen. Fumigati</taxon>
    </lineage>
</organism>
<feature type="compositionally biased region" description="Polar residues" evidence="1">
    <location>
        <begin position="112"/>
        <end position="127"/>
    </location>
</feature>
<feature type="region of interest" description="Disordered" evidence="1">
    <location>
        <begin position="180"/>
        <end position="243"/>
    </location>
</feature>
<dbReference type="OrthoDB" id="4330117at2759"/>
<dbReference type="AlphaFoldDB" id="A0A9P3FA10"/>
<dbReference type="Proteomes" id="UP000710440">
    <property type="component" value="Unassembled WGS sequence"/>
</dbReference>
<accession>A0A9P3FA10</accession>
<evidence type="ECO:0000256" key="1">
    <source>
        <dbReference type="SAM" id="MobiDB-lite"/>
    </source>
</evidence>
<proteinExistence type="predicted"/>
<name>A0A9P3FA10_ASPVI</name>
<evidence type="ECO:0000313" key="3">
    <source>
        <dbReference type="Proteomes" id="UP000710440"/>
    </source>
</evidence>
<comment type="caution">
    <text evidence="2">The sequence shown here is derived from an EMBL/GenBank/DDBJ whole genome shotgun (WGS) entry which is preliminary data.</text>
</comment>
<dbReference type="GeneID" id="66930183"/>
<protein>
    <submittedName>
        <fullName evidence="2">Uncharacterized protein</fullName>
    </submittedName>
</protein>
<gene>
    <name evidence="2" type="ORF">Aspvir_002201</name>
</gene>
<reference evidence="2 3" key="1">
    <citation type="submission" date="2021-02" db="EMBL/GenBank/DDBJ databases">
        <title>Pan-genome distribution and transcriptional activeness of fungal secondary metabolism genes in Aspergillus section Fumigati.</title>
        <authorList>
            <person name="Takahashi H."/>
            <person name="Umemura M."/>
            <person name="Ninomiya A."/>
            <person name="Kusuya Y."/>
            <person name="Urayama S."/>
            <person name="Shimizu M."/>
            <person name="Watanabe A."/>
            <person name="Kamei K."/>
            <person name="Yaguchi T."/>
            <person name="Hagiwara D."/>
        </authorList>
    </citation>
    <scope>NUCLEOTIDE SEQUENCE [LARGE SCALE GENOMIC DNA]</scope>
    <source>
        <strain evidence="2 3">IFM 47045</strain>
    </source>
</reference>
<dbReference type="EMBL" id="BOPL01000011">
    <property type="protein sequence ID" value="GIK06551.1"/>
    <property type="molecule type" value="Genomic_DNA"/>
</dbReference>
<feature type="region of interest" description="Disordered" evidence="1">
    <location>
        <begin position="89"/>
        <end position="132"/>
    </location>
</feature>
<sequence length="291" mass="32023">MRLRSRAQSTKNTQQQQQQSQPHANGDSTRPHHVNQEEGPNDVNDEHSDHFNYLPTSLLDMPSDLNLGLDPSSLQADIHPALTAPYGAAGSLHASQPSCPPQPASHLRTAEQAGQTRWSDAPNQEPSNDLYDFSLPATMRPSFPSTYHRHRVSLAGNMSPQHAQQQGHDDMMVDFDQAGENLKGADGKGSRPDSGYGNELSPSDLLQSPYGDAPDSDSELRGNPQDREEPSNPIPDAHHSNDFLDPQTVRHQRAASPAHAVNTRRLYWAGDAGEWFRIPSEPYRTTSGLHV</sequence>
<dbReference type="RefSeq" id="XP_043129737.1">
    <property type="nucleotide sequence ID" value="XM_043273802.1"/>
</dbReference>
<feature type="region of interest" description="Disordered" evidence="1">
    <location>
        <begin position="1"/>
        <end position="55"/>
    </location>
</feature>
<feature type="compositionally biased region" description="Polar residues" evidence="1">
    <location>
        <begin position="1"/>
        <end position="13"/>
    </location>
</feature>
<keyword evidence="3" id="KW-1185">Reference proteome</keyword>
<feature type="compositionally biased region" description="Basic and acidic residues" evidence="1">
    <location>
        <begin position="218"/>
        <end position="242"/>
    </location>
</feature>
<evidence type="ECO:0000313" key="2">
    <source>
        <dbReference type="EMBL" id="GIK06551.1"/>
    </source>
</evidence>